<dbReference type="GO" id="GO:1902600">
    <property type="term" value="P:proton transmembrane transport"/>
    <property type="evidence" value="ECO:0007669"/>
    <property type="project" value="UniProtKB-KW"/>
</dbReference>
<name>A0A4V2SQ48_RHOSA</name>
<dbReference type="RefSeq" id="WP_132707290.1">
    <property type="nucleotide sequence ID" value="NZ_JACIGF010000002.1"/>
</dbReference>
<dbReference type="Proteomes" id="UP000295399">
    <property type="component" value="Unassembled WGS sequence"/>
</dbReference>
<dbReference type="PANTHER" id="PTHR30433">
    <property type="entry name" value="CHEMOTAXIS PROTEIN MOTA"/>
    <property type="match status" value="1"/>
</dbReference>
<reference evidence="16 17" key="1">
    <citation type="submission" date="2019-03" db="EMBL/GenBank/DDBJ databases">
        <title>Genomic Encyclopedia of Type Strains, Phase IV (KMG-IV): sequencing the most valuable type-strain genomes for metagenomic binning, comparative biology and taxonomic classification.</title>
        <authorList>
            <person name="Goeker M."/>
        </authorList>
    </citation>
    <scope>NUCLEOTIDE SEQUENCE [LARGE SCALE GENOMIC DNA]</scope>
    <source>
        <strain evidence="16 17">DSM 2132</strain>
    </source>
</reference>
<dbReference type="AlphaFoldDB" id="A0A4V2SQ48"/>
<dbReference type="GO" id="GO:0006935">
    <property type="term" value="P:chemotaxis"/>
    <property type="evidence" value="ECO:0007669"/>
    <property type="project" value="UniProtKB-KW"/>
</dbReference>
<dbReference type="Pfam" id="PF01618">
    <property type="entry name" value="MotA_ExbB"/>
    <property type="match status" value="1"/>
</dbReference>
<comment type="subcellular location">
    <subcellularLocation>
        <location evidence="1">Cell inner membrane</location>
        <topology evidence="1">Multi-pass membrane protein</topology>
    </subcellularLocation>
</comment>
<feature type="transmembrane region" description="Helical" evidence="13">
    <location>
        <begin position="32"/>
        <end position="50"/>
    </location>
</feature>
<evidence type="ECO:0000256" key="7">
    <source>
        <dbReference type="ARBA" id="ARBA00022692"/>
    </source>
</evidence>
<dbReference type="InParanoid" id="A0A4V2SQ48"/>
<feature type="domain" description="Motility protein A N-terminal" evidence="15">
    <location>
        <begin position="4"/>
        <end position="95"/>
    </location>
</feature>
<evidence type="ECO:0000313" key="16">
    <source>
        <dbReference type="EMBL" id="TCP37676.1"/>
    </source>
</evidence>
<dbReference type="GO" id="GO:0005886">
    <property type="term" value="C:plasma membrane"/>
    <property type="evidence" value="ECO:0007669"/>
    <property type="project" value="UniProtKB-SubCell"/>
</dbReference>
<dbReference type="InterPro" id="IPR000540">
    <property type="entry name" value="Flag_MotA_CS"/>
</dbReference>
<dbReference type="PANTHER" id="PTHR30433:SF4">
    <property type="entry name" value="MOTILITY PROTEIN A"/>
    <property type="match status" value="1"/>
</dbReference>
<evidence type="ECO:0000256" key="1">
    <source>
        <dbReference type="ARBA" id="ARBA00004429"/>
    </source>
</evidence>
<dbReference type="InterPro" id="IPR002898">
    <property type="entry name" value="MotA_ExbB_proton_chnl"/>
</dbReference>
<evidence type="ECO:0000256" key="3">
    <source>
        <dbReference type="ARBA" id="ARBA00022448"/>
    </source>
</evidence>
<sequence length="290" mass="31819">MLIFIGLALTFVMVFAGYILSGGSMGIILKALPYELMIIFGSACGAYLMANSGGVLKHTFQGISKVIKGPKWGADDYKDALSLIYLLVKLMRQKGVIAVEPHIEDPESSKIFQHFPKIAADHHLVTFICDYIRMMTMNFEDPSQMEEAMDLDIARHEAEEHEPQHALQSMADGMPALGIVAAVLGIIKTMASINEPVDVLGRMVGGALVGTFLGIFLSYLIVGPMSQRLKQVLAEEHQMMKIIKVMLISHLQGNAPQVTVEIGRRNVPSHLMPGFAEMEEKVSELPPDLA</sequence>
<accession>A0A4V2SQ48</accession>
<dbReference type="EMBL" id="SLXO01000002">
    <property type="protein sequence ID" value="TCP37676.1"/>
    <property type="molecule type" value="Genomic_DNA"/>
</dbReference>
<evidence type="ECO:0000313" key="17">
    <source>
        <dbReference type="Proteomes" id="UP000295399"/>
    </source>
</evidence>
<dbReference type="GO" id="GO:0071978">
    <property type="term" value="P:bacterial-type flagellum-dependent swarming motility"/>
    <property type="evidence" value="ECO:0007669"/>
    <property type="project" value="InterPro"/>
</dbReference>
<comment type="caution">
    <text evidence="16">The sequence shown here is derived from an EMBL/GenBank/DDBJ whole genome shotgun (WGS) entry which is preliminary data.</text>
</comment>
<keyword evidence="11" id="KW-0406">Ion transport</keyword>
<feature type="transmembrane region" description="Helical" evidence="13">
    <location>
        <begin position="174"/>
        <end position="193"/>
    </location>
</feature>
<keyword evidence="6" id="KW-0997">Cell inner membrane</keyword>
<keyword evidence="12 13" id="KW-0472">Membrane</keyword>
<organism evidence="16 17">
    <name type="scientific">Rhodothalassium salexigens DSM 2132</name>
    <dbReference type="NCBI Taxonomy" id="1188247"/>
    <lineage>
        <taxon>Bacteria</taxon>
        <taxon>Pseudomonadati</taxon>
        <taxon>Pseudomonadota</taxon>
        <taxon>Alphaproteobacteria</taxon>
        <taxon>Rhodothalassiales</taxon>
        <taxon>Rhodothalassiaceae</taxon>
        <taxon>Rhodothalassium</taxon>
    </lineage>
</organism>
<evidence type="ECO:0000256" key="6">
    <source>
        <dbReference type="ARBA" id="ARBA00022519"/>
    </source>
</evidence>
<evidence type="ECO:0000256" key="11">
    <source>
        <dbReference type="ARBA" id="ARBA00023065"/>
    </source>
</evidence>
<evidence type="ECO:0000256" key="4">
    <source>
        <dbReference type="ARBA" id="ARBA00022475"/>
    </source>
</evidence>
<gene>
    <name evidence="16" type="ORF">EV659_10282</name>
</gene>
<keyword evidence="17" id="KW-1185">Reference proteome</keyword>
<keyword evidence="4" id="KW-1003">Cell membrane</keyword>
<keyword evidence="10 13" id="KW-1133">Transmembrane helix</keyword>
<dbReference type="OrthoDB" id="9782603at2"/>
<evidence type="ECO:0000256" key="9">
    <source>
        <dbReference type="ARBA" id="ARBA00022781"/>
    </source>
</evidence>
<evidence type="ECO:0000256" key="8">
    <source>
        <dbReference type="ARBA" id="ARBA00022779"/>
    </source>
</evidence>
<keyword evidence="7 13" id="KW-0812">Transmembrane</keyword>
<feature type="domain" description="MotA/TolQ/ExbB proton channel" evidence="14">
    <location>
        <begin position="137"/>
        <end position="240"/>
    </location>
</feature>
<protein>
    <submittedName>
        <fullName evidence="16">Chemotaxis protein MotA</fullName>
    </submittedName>
</protein>
<dbReference type="NCBIfam" id="TIGR03818">
    <property type="entry name" value="MotA1"/>
    <property type="match status" value="1"/>
</dbReference>
<dbReference type="InterPro" id="IPR022522">
    <property type="entry name" value="Flagellar_motor_stator_MotA"/>
</dbReference>
<dbReference type="PROSITE" id="PS01307">
    <property type="entry name" value="MOTA"/>
    <property type="match status" value="1"/>
</dbReference>
<comment type="similarity">
    <text evidence="2">Belongs to the MotA family.</text>
</comment>
<dbReference type="InterPro" id="IPR047055">
    <property type="entry name" value="MotA-like"/>
</dbReference>
<keyword evidence="5" id="KW-0145">Chemotaxis</keyword>
<feature type="transmembrane region" description="Helical" evidence="13">
    <location>
        <begin position="199"/>
        <end position="222"/>
    </location>
</feature>
<dbReference type="FunCoup" id="A0A4V2SQ48">
    <property type="interactions" value="263"/>
</dbReference>
<keyword evidence="9" id="KW-0375">Hydrogen ion transport</keyword>
<evidence type="ECO:0000256" key="13">
    <source>
        <dbReference type="SAM" id="Phobius"/>
    </source>
</evidence>
<evidence type="ECO:0000256" key="12">
    <source>
        <dbReference type="ARBA" id="ARBA00023136"/>
    </source>
</evidence>
<evidence type="ECO:0000256" key="2">
    <source>
        <dbReference type="ARBA" id="ARBA00008038"/>
    </source>
</evidence>
<evidence type="ECO:0000259" key="15">
    <source>
        <dbReference type="Pfam" id="PF20560"/>
    </source>
</evidence>
<dbReference type="InterPro" id="IPR046786">
    <property type="entry name" value="MotA_N"/>
</dbReference>
<evidence type="ECO:0000256" key="5">
    <source>
        <dbReference type="ARBA" id="ARBA00022500"/>
    </source>
</evidence>
<proteinExistence type="inferred from homology"/>
<keyword evidence="8" id="KW-0283">Flagellar rotation</keyword>
<dbReference type="Pfam" id="PF20560">
    <property type="entry name" value="MotA_N"/>
    <property type="match status" value="1"/>
</dbReference>
<keyword evidence="3" id="KW-0813">Transport</keyword>
<evidence type="ECO:0000256" key="10">
    <source>
        <dbReference type="ARBA" id="ARBA00022989"/>
    </source>
</evidence>
<evidence type="ECO:0000259" key="14">
    <source>
        <dbReference type="Pfam" id="PF01618"/>
    </source>
</evidence>